<name>A0A4R0GQ01_9ACTN</name>
<evidence type="ECO:0000313" key="3">
    <source>
        <dbReference type="EMBL" id="TCB99007.1"/>
    </source>
</evidence>
<dbReference type="EMBL" id="SJJR01000003">
    <property type="protein sequence ID" value="TCB99007.1"/>
    <property type="molecule type" value="Genomic_DNA"/>
</dbReference>
<accession>A0A4R0GQ01</accession>
<dbReference type="Pfam" id="PF04480">
    <property type="entry name" value="DUF559"/>
    <property type="match status" value="1"/>
</dbReference>
<feature type="compositionally biased region" description="Basic and acidic residues" evidence="1">
    <location>
        <begin position="119"/>
        <end position="137"/>
    </location>
</feature>
<reference evidence="3 4" key="1">
    <citation type="submission" date="2019-02" db="EMBL/GenBank/DDBJ databases">
        <title>Jishengella sp. nov., isolated from a root of Zingiber montanum.</title>
        <authorList>
            <person name="Kuncharoen N."/>
            <person name="Kudo T."/>
            <person name="Masahiro Y."/>
            <person name="Ohkuma M."/>
            <person name="Tanasupawat S."/>
        </authorList>
    </citation>
    <scope>NUCLEOTIDE SEQUENCE [LARGE SCALE GENOMIC DNA]</scope>
    <source>
        <strain evidence="3 4">PLAI 1-1</strain>
    </source>
</reference>
<dbReference type="InterPro" id="IPR011335">
    <property type="entry name" value="Restrct_endonuc-II-like"/>
</dbReference>
<dbReference type="AlphaFoldDB" id="A0A4R0GQ01"/>
<dbReference type="SUPFAM" id="SSF52980">
    <property type="entry name" value="Restriction endonuclease-like"/>
    <property type="match status" value="1"/>
</dbReference>
<dbReference type="Gene3D" id="3.40.960.10">
    <property type="entry name" value="VSR Endonuclease"/>
    <property type="match status" value="1"/>
</dbReference>
<dbReference type="RefSeq" id="WP_131301894.1">
    <property type="nucleotide sequence ID" value="NZ_SJJR01000003.1"/>
</dbReference>
<evidence type="ECO:0000259" key="2">
    <source>
        <dbReference type="Pfam" id="PF04480"/>
    </source>
</evidence>
<evidence type="ECO:0000313" key="4">
    <source>
        <dbReference type="Proteomes" id="UP000292274"/>
    </source>
</evidence>
<proteinExistence type="predicted"/>
<feature type="compositionally biased region" description="Basic and acidic residues" evidence="1">
    <location>
        <begin position="146"/>
        <end position="159"/>
    </location>
</feature>
<comment type="caution">
    <text evidence="3">The sequence shown here is derived from an EMBL/GenBank/DDBJ whole genome shotgun (WGS) entry which is preliminary data.</text>
</comment>
<dbReference type="InterPro" id="IPR007569">
    <property type="entry name" value="DUF559"/>
</dbReference>
<protein>
    <submittedName>
        <fullName evidence="3">DUF559 domain-containing protein</fullName>
    </submittedName>
</protein>
<gene>
    <name evidence="3" type="ORF">E0H26_06245</name>
</gene>
<evidence type="ECO:0000256" key="1">
    <source>
        <dbReference type="SAM" id="MobiDB-lite"/>
    </source>
</evidence>
<keyword evidence="4" id="KW-1185">Reference proteome</keyword>
<organism evidence="3 4">
    <name type="scientific">Micromonospora zingiberis</name>
    <dbReference type="NCBI Taxonomy" id="2053011"/>
    <lineage>
        <taxon>Bacteria</taxon>
        <taxon>Bacillati</taxon>
        <taxon>Actinomycetota</taxon>
        <taxon>Actinomycetes</taxon>
        <taxon>Micromonosporales</taxon>
        <taxon>Micromonosporaceae</taxon>
        <taxon>Micromonospora</taxon>
    </lineage>
</organism>
<feature type="domain" description="DUF559" evidence="2">
    <location>
        <begin position="326"/>
        <end position="389"/>
    </location>
</feature>
<dbReference type="OrthoDB" id="3173471at2"/>
<sequence length="396" mass="44026">MPPLPYRPAALAWQVFRGSEATRDGLLTRHQLRGASWVRLMQDVYADARLDRDHELRCRAACLRLPPGVVIAGPSAAYLHGIEHAATFTDDVHVLAPMHLRPGSQRGIRVHTLGPRRPPHPDPDDQPHPPPPRDTDLQPHPAPPRDPVEQHHPPRHPDPDDQPIPPPRHTDDQPHPAPPRDPVEQLTLPPPTTAAPRQSLSAAAFGQRTRRSTPSAASAGSVLLRSDAVWAAWECAVWLEPVRAVGIIDALLGRELVDCAGLDAVASANASRPGGRRARWVFGLADAGAQSPPESQLRVRLILAGLPRPVTQHPVRLPNGRVLHLDLCWPEYRVAVEYDGHWHSDPERMHLDRQRLNQLVGAGWQVLHVTSRRLHRDFPRLLREIRTTLAAAGWRR</sequence>
<feature type="region of interest" description="Disordered" evidence="1">
    <location>
        <begin position="100"/>
        <end position="219"/>
    </location>
</feature>
<dbReference type="Proteomes" id="UP000292274">
    <property type="component" value="Unassembled WGS sequence"/>
</dbReference>